<evidence type="ECO:0000256" key="7">
    <source>
        <dbReference type="RuleBase" id="RU004504"/>
    </source>
</evidence>
<dbReference type="Gene3D" id="3.40.640.10">
    <property type="entry name" value="Type I PLP-dependent aspartate aminotransferase-like (Major domain)"/>
    <property type="match status" value="1"/>
</dbReference>
<feature type="domain" description="Aminotransferase class V" evidence="8">
    <location>
        <begin position="73"/>
        <end position="324"/>
    </location>
</feature>
<dbReference type="InterPro" id="IPR020578">
    <property type="entry name" value="Aminotrans_V_PyrdxlP_BS"/>
</dbReference>
<dbReference type="PANTHER" id="PTHR21152">
    <property type="entry name" value="AMINOTRANSFERASE CLASS V"/>
    <property type="match status" value="1"/>
</dbReference>
<dbReference type="SUPFAM" id="SSF53383">
    <property type="entry name" value="PLP-dependent transferases"/>
    <property type="match status" value="1"/>
</dbReference>
<dbReference type="PROSITE" id="PS00595">
    <property type="entry name" value="AA_TRANSFER_CLASS_5"/>
    <property type="match status" value="1"/>
</dbReference>
<gene>
    <name evidence="9" type="ORF">G5V65_20320</name>
</gene>
<organism evidence="9 10">
    <name type="scientific">Paragemmobacter kunshanensis</name>
    <dbReference type="NCBI Taxonomy" id="2583234"/>
    <lineage>
        <taxon>Bacteria</taxon>
        <taxon>Pseudomonadati</taxon>
        <taxon>Pseudomonadota</taxon>
        <taxon>Alphaproteobacteria</taxon>
        <taxon>Rhodobacterales</taxon>
        <taxon>Paracoccaceae</taxon>
        <taxon>Paragemmobacter</taxon>
    </lineage>
</organism>
<keyword evidence="9" id="KW-0032">Aminotransferase</keyword>
<evidence type="ECO:0000256" key="3">
    <source>
        <dbReference type="ARBA" id="ARBA00022898"/>
    </source>
</evidence>
<evidence type="ECO:0000313" key="10">
    <source>
        <dbReference type="Proteomes" id="UP000474758"/>
    </source>
</evidence>
<evidence type="ECO:0000259" key="8">
    <source>
        <dbReference type="Pfam" id="PF00266"/>
    </source>
</evidence>
<feature type="binding site" evidence="4">
    <location>
        <position position="355"/>
    </location>
    <ligand>
        <name>substrate</name>
    </ligand>
</feature>
<comment type="similarity">
    <text evidence="2 6">Belongs to the class-V pyridoxal-phosphate-dependent aminotransferase family.</text>
</comment>
<keyword evidence="10" id="KW-1185">Reference proteome</keyword>
<protein>
    <submittedName>
        <fullName evidence="9">Alanine--glyoxylate aminotransferase family protein</fullName>
    </submittedName>
</protein>
<proteinExistence type="inferred from homology"/>
<dbReference type="InterPro" id="IPR015421">
    <property type="entry name" value="PyrdxlP-dep_Trfase_major"/>
</dbReference>
<dbReference type="GO" id="GO:0019265">
    <property type="term" value="P:glycine biosynthetic process, by transamination of glyoxylate"/>
    <property type="evidence" value="ECO:0007669"/>
    <property type="project" value="TreeGrafter"/>
</dbReference>
<evidence type="ECO:0000256" key="4">
    <source>
        <dbReference type="PIRSR" id="PIRSR000524-1"/>
    </source>
</evidence>
<keyword evidence="3 5" id="KW-0663">Pyridoxal phosphate</keyword>
<evidence type="ECO:0000313" key="9">
    <source>
        <dbReference type="EMBL" id="NGQ93238.1"/>
    </source>
</evidence>
<feature type="modified residue" description="N6-(pyridoxal phosphate)lysine" evidence="5">
    <location>
        <position position="198"/>
    </location>
</feature>
<dbReference type="GO" id="GO:0004760">
    <property type="term" value="F:L-serine-pyruvate transaminase activity"/>
    <property type="evidence" value="ECO:0007669"/>
    <property type="project" value="TreeGrafter"/>
</dbReference>
<name>A0A6M1TY52_9RHOB</name>
<comment type="caution">
    <text evidence="9">The sequence shown here is derived from an EMBL/GenBank/DDBJ whole genome shotgun (WGS) entry which is preliminary data.</text>
</comment>
<sequence length="402" mass="43387">MTLAQGRPYLAIPGPSVMPDRVLAAMHRAAPNIYEGKLPEMVETLWPDLRRVAGTTQNVALYIANGHGVWEAANMNLFSRGDRALVLATGRFGLSWAESVRALGVEVEVLDFGKSSPVDFARVEAALREDRGHRFKAVLTTHVDTASTVRTDIPALRAVMDAVGHPALLAVDCIASLACDEFRMDEWGVDVMVAASQKGLMVPPGIGFVWFSEKARDRCRASDLRTPYWDWTPRADAGEFWQYWNGTAPTHHLFGLRESLTMILEEEGLPSVWHRHDVLARAVWAAFDCWQAGNPEIGLNVADPAHRGRSVTAARFGAPHATRLRDWTEHKAGVTLGIGLGMAPAGDPAYHGFLRVAHMGHVNAHMTLGALAVMEAGMVALGIPFGAGGLAAAAQVVGKAAG</sequence>
<dbReference type="PIRSF" id="PIRSF000524">
    <property type="entry name" value="SPT"/>
    <property type="match status" value="1"/>
</dbReference>
<dbReference type="Proteomes" id="UP000474758">
    <property type="component" value="Unassembled WGS sequence"/>
</dbReference>
<dbReference type="InterPro" id="IPR015422">
    <property type="entry name" value="PyrdxlP-dep_Trfase_small"/>
</dbReference>
<keyword evidence="9" id="KW-0808">Transferase</keyword>
<evidence type="ECO:0000256" key="2">
    <source>
        <dbReference type="ARBA" id="ARBA00009236"/>
    </source>
</evidence>
<dbReference type="InterPro" id="IPR015424">
    <property type="entry name" value="PyrdxlP-dep_Trfase"/>
</dbReference>
<dbReference type="Gene3D" id="3.90.1150.10">
    <property type="entry name" value="Aspartate Aminotransferase, domain 1"/>
    <property type="match status" value="1"/>
</dbReference>
<evidence type="ECO:0000256" key="6">
    <source>
        <dbReference type="RuleBase" id="RU004075"/>
    </source>
</evidence>
<dbReference type="Pfam" id="PF00266">
    <property type="entry name" value="Aminotran_5"/>
    <property type="match status" value="1"/>
</dbReference>
<dbReference type="InterPro" id="IPR024169">
    <property type="entry name" value="SP_NH2Trfase/AEP_transaminase"/>
</dbReference>
<dbReference type="PANTHER" id="PTHR21152:SF40">
    <property type="entry name" value="ALANINE--GLYOXYLATE AMINOTRANSFERASE"/>
    <property type="match status" value="1"/>
</dbReference>
<dbReference type="RefSeq" id="WP_165054079.1">
    <property type="nucleotide sequence ID" value="NZ_JAALFE010000038.1"/>
</dbReference>
<dbReference type="AlphaFoldDB" id="A0A6M1TY52"/>
<dbReference type="InterPro" id="IPR000192">
    <property type="entry name" value="Aminotrans_V_dom"/>
</dbReference>
<evidence type="ECO:0000256" key="5">
    <source>
        <dbReference type="PIRSR" id="PIRSR000524-50"/>
    </source>
</evidence>
<accession>A0A6M1TY52</accession>
<reference evidence="9 10" key="1">
    <citation type="submission" date="2020-02" db="EMBL/GenBank/DDBJ databases">
        <title>Rhodobacter translucens sp. nov., a novel bacterium isolated from activated sludge.</title>
        <authorList>
            <person name="Liu J."/>
        </authorList>
    </citation>
    <scope>NUCLEOTIDE SEQUENCE [LARGE SCALE GENOMIC DNA]</scope>
    <source>
        <strain evidence="9 10">HX-7-19</strain>
    </source>
</reference>
<comment type="cofactor">
    <cofactor evidence="1 5 7">
        <name>pyridoxal 5'-phosphate</name>
        <dbReference type="ChEBI" id="CHEBI:597326"/>
    </cofactor>
</comment>
<dbReference type="GO" id="GO:0008453">
    <property type="term" value="F:alanine-glyoxylate transaminase activity"/>
    <property type="evidence" value="ECO:0007669"/>
    <property type="project" value="TreeGrafter"/>
</dbReference>
<evidence type="ECO:0000256" key="1">
    <source>
        <dbReference type="ARBA" id="ARBA00001933"/>
    </source>
</evidence>
<dbReference type="EMBL" id="JAALFE010000038">
    <property type="protein sequence ID" value="NGQ93238.1"/>
    <property type="molecule type" value="Genomic_DNA"/>
</dbReference>